<evidence type="ECO:0000256" key="11">
    <source>
        <dbReference type="PROSITE-ProRule" id="PRU00285"/>
    </source>
</evidence>
<dbReference type="Proteomes" id="UP000701853">
    <property type="component" value="Chromosome 6"/>
</dbReference>
<dbReference type="GO" id="GO:0005886">
    <property type="term" value="C:plasma membrane"/>
    <property type="evidence" value="ECO:0007669"/>
    <property type="project" value="TreeGrafter"/>
</dbReference>
<comment type="subcellular location">
    <subcellularLocation>
        <location evidence="2">Cytoplasm</location>
    </subcellularLocation>
    <subcellularLocation>
        <location evidence="1">Membrane</location>
        <topology evidence="1">Multi-pass membrane protein</topology>
    </subcellularLocation>
</comment>
<evidence type="ECO:0000313" key="15">
    <source>
        <dbReference type="EMBL" id="KAG8491350.1"/>
    </source>
</evidence>
<dbReference type="Pfam" id="PF00011">
    <property type="entry name" value="HSP20"/>
    <property type="match status" value="1"/>
</dbReference>
<evidence type="ECO:0000256" key="6">
    <source>
        <dbReference type="ARBA" id="ARBA00022989"/>
    </source>
</evidence>
<feature type="transmembrane region" description="Helical" evidence="13">
    <location>
        <begin position="373"/>
        <end position="395"/>
    </location>
</feature>
<sequence>MAEILESKLYEAAAEGNATIFLELIRQDHLLLDRVLVNYAIETPLHVAAMLGHTDFVKEIIQRKPEFTRELDSRGSSPLHLASAKGYVDTVKALLFVNPDMCLAVDIEERNPLHLAAMKGQVHVLNELVRVRPQAARVTVSWGETILHLCVKYGQFESFKALVEVMNSQEFVNAKDDYGMTVLHLAVAYKQIETIKFLLTSTSVEVNGLNANGLTAMDVLAQSRKGLKDFDIAESLRDAGALRAAEILHLKTQTTPLIAQNFATNQPDTEYQWVQKTYKKEDWLTRKRDSLMVVASLMATMSFQAGLTPPGGLWQDDFTGTATERSHEAGHSIIADTNQSYYTQYLAANTISFMASMSIILLLVTGLPFQRRFFMWILTVIVWIAITSMAITYRISLLFITPKSQELDVTQVLDYALRAWLAVMSFLLLAHTIRLTLNVFKKVEYVLGKKERPPPPLPNIGFNSPLITILEDMLDIPEEQEKSKNNPSRAYVRDAKAMAATPADVMEYPTSYVFIVDMPGISHSEIKVHVEDENVLVVCGERKREKEKDEKEGVKYVRMERRVGKFMRKFQVPDNANMDKISAVCQDGVLRVTVEKLPPPEPKKHKTIEVKVA</sequence>
<keyword evidence="4 13" id="KW-0812">Transmembrane</keyword>
<dbReference type="InterPro" id="IPR008978">
    <property type="entry name" value="HSP20-like_chaperone"/>
</dbReference>
<accession>A0A8J5ZAA2</accession>
<keyword evidence="9 13" id="KW-0472">Membrane</keyword>
<evidence type="ECO:0000256" key="1">
    <source>
        <dbReference type="ARBA" id="ARBA00004141"/>
    </source>
</evidence>
<dbReference type="Gene3D" id="2.60.40.790">
    <property type="match status" value="1"/>
</dbReference>
<evidence type="ECO:0000256" key="10">
    <source>
        <dbReference type="PROSITE-ProRule" id="PRU00023"/>
    </source>
</evidence>
<dbReference type="Pfam" id="PF13962">
    <property type="entry name" value="PGG"/>
    <property type="match status" value="1"/>
</dbReference>
<feature type="transmembrane region" description="Helical" evidence="13">
    <location>
        <begin position="345"/>
        <end position="366"/>
    </location>
</feature>
<dbReference type="EMBL" id="JAHUZN010000006">
    <property type="protein sequence ID" value="KAG8491350.1"/>
    <property type="molecule type" value="Genomic_DNA"/>
</dbReference>
<keyword evidence="8 10" id="KW-0040">ANK repeat</keyword>
<dbReference type="SMART" id="SM00248">
    <property type="entry name" value="ANK"/>
    <property type="match status" value="6"/>
</dbReference>
<comment type="similarity">
    <text evidence="11 12">Belongs to the small heat shock protein (HSP20) family.</text>
</comment>
<evidence type="ECO:0000256" key="5">
    <source>
        <dbReference type="ARBA" id="ARBA00022737"/>
    </source>
</evidence>
<organism evidence="15 16">
    <name type="scientific">Gossypium anomalum</name>
    <dbReference type="NCBI Taxonomy" id="47600"/>
    <lineage>
        <taxon>Eukaryota</taxon>
        <taxon>Viridiplantae</taxon>
        <taxon>Streptophyta</taxon>
        <taxon>Embryophyta</taxon>
        <taxon>Tracheophyta</taxon>
        <taxon>Spermatophyta</taxon>
        <taxon>Magnoliopsida</taxon>
        <taxon>eudicotyledons</taxon>
        <taxon>Gunneridae</taxon>
        <taxon>Pentapetalae</taxon>
        <taxon>rosids</taxon>
        <taxon>malvids</taxon>
        <taxon>Malvales</taxon>
        <taxon>Malvaceae</taxon>
        <taxon>Malvoideae</taxon>
        <taxon>Gossypium</taxon>
    </lineage>
</organism>
<dbReference type="InterPro" id="IPR002068">
    <property type="entry name" value="A-crystallin/Hsp20_dom"/>
</dbReference>
<reference evidence="15 16" key="1">
    <citation type="journal article" date="2021" name="bioRxiv">
        <title>The Gossypium anomalum genome as a resource for cotton improvement and evolutionary analysis of hybrid incompatibility.</title>
        <authorList>
            <person name="Grover C.E."/>
            <person name="Yuan D."/>
            <person name="Arick M.A."/>
            <person name="Miller E.R."/>
            <person name="Hu G."/>
            <person name="Peterson D.G."/>
            <person name="Wendel J.F."/>
            <person name="Udall J.A."/>
        </authorList>
    </citation>
    <scope>NUCLEOTIDE SEQUENCE [LARGE SCALE GENOMIC DNA]</scope>
    <source>
        <strain evidence="15">JFW-Udall</strain>
        <tissue evidence="15">Leaf</tissue>
    </source>
</reference>
<evidence type="ECO:0000313" key="16">
    <source>
        <dbReference type="Proteomes" id="UP000701853"/>
    </source>
</evidence>
<dbReference type="PROSITE" id="PS50297">
    <property type="entry name" value="ANK_REP_REGION"/>
    <property type="match status" value="1"/>
</dbReference>
<evidence type="ECO:0000256" key="13">
    <source>
        <dbReference type="SAM" id="Phobius"/>
    </source>
</evidence>
<feature type="repeat" description="ANK" evidence="10">
    <location>
        <begin position="74"/>
        <end position="95"/>
    </location>
</feature>
<dbReference type="FunFam" id="2.60.40.790:FF:000010">
    <property type="entry name" value="17.3 kDa class II heat shock protein-like"/>
    <property type="match status" value="1"/>
</dbReference>
<name>A0A8J5ZAA2_9ROSI</name>
<feature type="domain" description="SHSP" evidence="14">
    <location>
        <begin position="494"/>
        <end position="613"/>
    </location>
</feature>
<dbReference type="SUPFAM" id="SSF48403">
    <property type="entry name" value="Ankyrin repeat"/>
    <property type="match status" value="1"/>
</dbReference>
<evidence type="ECO:0000256" key="12">
    <source>
        <dbReference type="RuleBase" id="RU003616"/>
    </source>
</evidence>
<keyword evidence="16" id="KW-1185">Reference proteome</keyword>
<evidence type="ECO:0000256" key="4">
    <source>
        <dbReference type="ARBA" id="ARBA00022692"/>
    </source>
</evidence>
<keyword evidence="3" id="KW-0963">Cytoplasm</keyword>
<evidence type="ECO:0000256" key="3">
    <source>
        <dbReference type="ARBA" id="ARBA00022490"/>
    </source>
</evidence>
<evidence type="ECO:0000256" key="9">
    <source>
        <dbReference type="ARBA" id="ARBA00023136"/>
    </source>
</evidence>
<dbReference type="CDD" id="cd06464">
    <property type="entry name" value="ACD_sHsps-like"/>
    <property type="match status" value="1"/>
</dbReference>
<protein>
    <recommendedName>
        <fullName evidence="14">SHSP domain-containing protein</fullName>
    </recommendedName>
</protein>
<dbReference type="Pfam" id="PF12796">
    <property type="entry name" value="Ank_2"/>
    <property type="match status" value="2"/>
</dbReference>
<dbReference type="PANTHER" id="PTHR24186:SF37">
    <property type="entry name" value="PGG DOMAIN-CONTAINING PROTEIN"/>
    <property type="match status" value="1"/>
</dbReference>
<evidence type="ECO:0000256" key="8">
    <source>
        <dbReference type="ARBA" id="ARBA00023043"/>
    </source>
</evidence>
<dbReference type="PANTHER" id="PTHR24186">
    <property type="entry name" value="PROTEIN PHOSPHATASE 1 REGULATORY SUBUNIT"/>
    <property type="match status" value="1"/>
</dbReference>
<comment type="caution">
    <text evidence="15">The sequence shown here is derived from an EMBL/GenBank/DDBJ whole genome shotgun (WGS) entry which is preliminary data.</text>
</comment>
<dbReference type="GO" id="GO:0005737">
    <property type="term" value="C:cytoplasm"/>
    <property type="evidence" value="ECO:0007669"/>
    <property type="project" value="UniProtKB-SubCell"/>
</dbReference>
<dbReference type="InterPro" id="IPR036770">
    <property type="entry name" value="Ankyrin_rpt-contain_sf"/>
</dbReference>
<dbReference type="AlphaFoldDB" id="A0A8J5ZAA2"/>
<evidence type="ECO:0000259" key="14">
    <source>
        <dbReference type="PROSITE" id="PS01031"/>
    </source>
</evidence>
<gene>
    <name evidence="15" type="ORF">CXB51_014519</name>
</gene>
<dbReference type="Gene3D" id="1.25.40.20">
    <property type="entry name" value="Ankyrin repeat-containing domain"/>
    <property type="match status" value="1"/>
</dbReference>
<dbReference type="OrthoDB" id="1585477at2759"/>
<dbReference type="PROSITE" id="PS01031">
    <property type="entry name" value="SHSP"/>
    <property type="match status" value="1"/>
</dbReference>
<keyword evidence="5" id="KW-0677">Repeat</keyword>
<evidence type="ECO:0000256" key="2">
    <source>
        <dbReference type="ARBA" id="ARBA00004496"/>
    </source>
</evidence>
<dbReference type="InterPro" id="IPR002110">
    <property type="entry name" value="Ankyrin_rpt"/>
</dbReference>
<proteinExistence type="inferred from homology"/>
<keyword evidence="7" id="KW-0346">Stress response</keyword>
<dbReference type="InterPro" id="IPR026961">
    <property type="entry name" value="PGG_dom"/>
</dbReference>
<feature type="transmembrane region" description="Helical" evidence="13">
    <location>
        <begin position="415"/>
        <end position="433"/>
    </location>
</feature>
<dbReference type="SUPFAM" id="SSF49764">
    <property type="entry name" value="HSP20-like chaperones"/>
    <property type="match status" value="1"/>
</dbReference>
<dbReference type="PROSITE" id="PS50088">
    <property type="entry name" value="ANK_REPEAT"/>
    <property type="match status" value="1"/>
</dbReference>
<dbReference type="GO" id="GO:0006950">
    <property type="term" value="P:response to stress"/>
    <property type="evidence" value="ECO:0007669"/>
    <property type="project" value="UniProtKB-ARBA"/>
</dbReference>
<evidence type="ECO:0000256" key="7">
    <source>
        <dbReference type="ARBA" id="ARBA00023016"/>
    </source>
</evidence>
<keyword evidence="6 13" id="KW-1133">Transmembrane helix</keyword>